<reference evidence="13" key="2">
    <citation type="submission" date="2025-09" db="UniProtKB">
        <authorList>
            <consortium name="Ensembl"/>
        </authorList>
    </citation>
    <scope>IDENTIFICATION</scope>
</reference>
<evidence type="ECO:0000256" key="3">
    <source>
        <dbReference type="ARBA" id="ARBA00022723"/>
    </source>
</evidence>
<dbReference type="InterPro" id="IPR019787">
    <property type="entry name" value="Znf_PHD-finger"/>
</dbReference>
<evidence type="ECO:0000256" key="1">
    <source>
        <dbReference type="ARBA" id="ARBA00004123"/>
    </source>
</evidence>
<dbReference type="PANTHER" id="PTHR13793:SF93">
    <property type="entry name" value="PROTEIN AF-10"/>
    <property type="match status" value="1"/>
</dbReference>
<dbReference type="GO" id="GO:0006357">
    <property type="term" value="P:regulation of transcription by RNA polymerase II"/>
    <property type="evidence" value="ECO:0007669"/>
    <property type="project" value="TreeGrafter"/>
</dbReference>
<dbReference type="PANTHER" id="PTHR13793">
    <property type="entry name" value="PHD FINGER PROTEINS"/>
    <property type="match status" value="1"/>
</dbReference>
<evidence type="ECO:0000256" key="9">
    <source>
        <dbReference type="SAM" id="Coils"/>
    </source>
</evidence>
<evidence type="ECO:0000313" key="14">
    <source>
        <dbReference type="Proteomes" id="UP000261620"/>
    </source>
</evidence>
<feature type="domain" description="PHD-type" evidence="12">
    <location>
        <begin position="117"/>
        <end position="236"/>
    </location>
</feature>
<organism evidence="13 14">
    <name type="scientific">Mola mola</name>
    <name type="common">Ocean sunfish</name>
    <name type="synonym">Tetraodon mola</name>
    <dbReference type="NCBI Taxonomy" id="94237"/>
    <lineage>
        <taxon>Eukaryota</taxon>
        <taxon>Metazoa</taxon>
        <taxon>Chordata</taxon>
        <taxon>Craniata</taxon>
        <taxon>Vertebrata</taxon>
        <taxon>Euteleostomi</taxon>
        <taxon>Actinopterygii</taxon>
        <taxon>Neopterygii</taxon>
        <taxon>Teleostei</taxon>
        <taxon>Neoteleostei</taxon>
        <taxon>Acanthomorphata</taxon>
        <taxon>Eupercaria</taxon>
        <taxon>Tetraodontiformes</taxon>
        <taxon>Molidae</taxon>
        <taxon>Mola</taxon>
    </lineage>
</organism>
<feature type="compositionally biased region" description="Polar residues" evidence="10">
    <location>
        <begin position="615"/>
        <end position="632"/>
    </location>
</feature>
<dbReference type="InterPro" id="IPR034732">
    <property type="entry name" value="EPHD"/>
</dbReference>
<keyword evidence="6" id="KW-0862">Zinc</keyword>
<proteinExistence type="predicted"/>
<dbReference type="InterPro" id="IPR011011">
    <property type="entry name" value="Znf_FYVE_PHD"/>
</dbReference>
<dbReference type="Proteomes" id="UP000261620">
    <property type="component" value="Unplaced"/>
</dbReference>
<dbReference type="CDD" id="cd20901">
    <property type="entry name" value="CC_AF10"/>
    <property type="match status" value="1"/>
</dbReference>
<feature type="region of interest" description="Disordered" evidence="10">
    <location>
        <begin position="335"/>
        <end position="422"/>
    </location>
</feature>
<dbReference type="FunFam" id="3.30.40.10:FF:000053">
    <property type="entry name" value="protein AF-10 isoform X2"/>
    <property type="match status" value="1"/>
</dbReference>
<dbReference type="InterPro" id="IPR049773">
    <property type="entry name" value="AF10-like_CC"/>
</dbReference>
<feature type="region of interest" description="Disordered" evidence="10">
    <location>
        <begin position="961"/>
        <end position="1026"/>
    </location>
</feature>
<evidence type="ECO:0000256" key="5">
    <source>
        <dbReference type="ARBA" id="ARBA00022771"/>
    </source>
</evidence>
<accession>A0A3Q3VTH8</accession>
<dbReference type="Ensembl" id="ENSMMOT00000006049.1">
    <property type="protein sequence ID" value="ENSMMOP00000005941.1"/>
    <property type="gene ID" value="ENSMMOG00000004657.1"/>
</dbReference>
<dbReference type="CDD" id="cd15574">
    <property type="entry name" value="PHD_AF10_AF17"/>
    <property type="match status" value="1"/>
</dbReference>
<feature type="compositionally biased region" description="Low complexity" evidence="10">
    <location>
        <begin position="977"/>
        <end position="1002"/>
    </location>
</feature>
<feature type="compositionally biased region" description="Gly residues" evidence="10">
    <location>
        <begin position="533"/>
        <end position="548"/>
    </location>
</feature>
<evidence type="ECO:0000256" key="8">
    <source>
        <dbReference type="PROSITE-ProRule" id="PRU00146"/>
    </source>
</evidence>
<evidence type="ECO:0000256" key="6">
    <source>
        <dbReference type="ARBA" id="ARBA00022833"/>
    </source>
</evidence>
<dbReference type="GO" id="GO:0005634">
    <property type="term" value="C:nucleus"/>
    <property type="evidence" value="ECO:0007669"/>
    <property type="project" value="UniProtKB-SubCell"/>
</dbReference>
<dbReference type="Gene3D" id="3.30.40.10">
    <property type="entry name" value="Zinc/RING finger domain, C3HC4 (zinc finger)"/>
    <property type="match status" value="2"/>
</dbReference>
<keyword evidence="2" id="KW-0597">Phosphoprotein</keyword>
<dbReference type="InterPro" id="IPR001965">
    <property type="entry name" value="Znf_PHD"/>
</dbReference>
<feature type="region of interest" description="Disordered" evidence="10">
    <location>
        <begin position="240"/>
        <end position="322"/>
    </location>
</feature>
<dbReference type="InterPro" id="IPR049781">
    <property type="entry name" value="AF10/AF17_PHD"/>
</dbReference>
<dbReference type="PROSITE" id="PS01359">
    <property type="entry name" value="ZF_PHD_1"/>
    <property type="match status" value="1"/>
</dbReference>
<keyword evidence="9" id="KW-0175">Coiled coil</keyword>
<keyword evidence="14" id="KW-1185">Reference proteome</keyword>
<dbReference type="OMA" id="XTCYICD"/>
<dbReference type="GO" id="GO:0042393">
    <property type="term" value="F:histone binding"/>
    <property type="evidence" value="ECO:0007669"/>
    <property type="project" value="TreeGrafter"/>
</dbReference>
<dbReference type="Pfam" id="PF13832">
    <property type="entry name" value="zf-HC5HC2H_2"/>
    <property type="match status" value="1"/>
</dbReference>
<evidence type="ECO:0000256" key="7">
    <source>
        <dbReference type="ARBA" id="ARBA00023242"/>
    </source>
</evidence>
<feature type="compositionally biased region" description="Low complexity" evidence="10">
    <location>
        <begin position="391"/>
        <end position="407"/>
    </location>
</feature>
<feature type="compositionally biased region" description="Low complexity" evidence="10">
    <location>
        <begin position="584"/>
        <end position="605"/>
    </location>
</feature>
<evidence type="ECO:0000256" key="10">
    <source>
        <dbReference type="SAM" id="MobiDB-lite"/>
    </source>
</evidence>
<evidence type="ECO:0000259" key="11">
    <source>
        <dbReference type="PROSITE" id="PS50016"/>
    </source>
</evidence>
<feature type="coiled-coil region" evidence="9">
    <location>
        <begin position="806"/>
        <end position="840"/>
    </location>
</feature>
<dbReference type="CDD" id="cd15708">
    <property type="entry name" value="ePHD_AF10"/>
    <property type="match status" value="1"/>
</dbReference>
<sequence length="1048" mass="110246">MVSGERCLVADDEFFTNNMKEMIGGCCVCSDERGWAENPLVYCDGHGCNVAVHQACYGIVQVPTGPWFCRKCESQERAARVVSRVIQLPSRTGKRCSCTSRLDEDSFFFDLLFLFYTQRCELCPHKDGALKRTDNGGWAHVVCALYIPEVEFANVSTMEPIVLQSVPHERYNKTCYICEDQGRESKAASGACMTCNKHGCRQAFHVTCAQFAGLLCEEQGSDADNVKYCGYCKYHHSKLRRSRGRGSRSQRLSGSSTQCMDRPPDEDKKKHKERDRHKPKHKKTMDMSPSLVLPNIMVPDKTYNSGSSGGGVSSLPASSQKRLDDGTARFTNANFQEVSSTHSSSSSKDGLAADTGKAAPEVKNKKNSGGSHVVGQRGGRKSLTSGKPLPSAVVTMATSSTSASASTGPFHQGELMAINGPTPSAASSSDFLSFSDSSLRPGVGTTFSSPPSFSSCLLKPSSESGASEGTTTLFGSLIPRDCKLHTQIITSAFLIVSVGGKLYENSHSHTASETTSLGGSVGYKRPQSSSSGPGIGGAAAAIGGGGGEEGVKKKKKGNWRNRFGPCFTTDVKPSEPAPSLTLPTSSTANTCSSTASSSSSSSSSSGLGVMGGIQKSPSLLRNGSLQSNSGSATAGLGEADTVGLHTTHSNAQRVFKHSDLTIRNLLSDPSVYRPNTHNPGLPGSVFNLAPSHMFGNRLNPNSAMAALIAQSEASPADQEVGDSGIGAQGFSIRASPKTTPRSPIGGLQIRYDSSGLLPGPGLGLLGTGGGGGDTMPPVATSIEQLLERQWNEGQSFLLQQGAQGDVLGMLKSLHQLQEENRRLEEQIKTLTMKKERLQLLSAQLSVPFTPTHTSSAQVRKNKHESCVITVVPVYTCPCLFQDSASCGGHSSSGSTSSLSTPPSVSQSPPQSQLNGIASVGSAPAGLGGVTGLMGALGAGSTLGMGGIVGALNGVIQTPVGNSSSHTHATGAAPGVTSPPSRSPLLSCPSTTCCPAPRARAQAPSPPTPSWRCSTHMPTHTPREHRSRGWLRRLWASQGRRRHDSRDAF</sequence>
<dbReference type="FunFam" id="3.30.40.10:FF:000042">
    <property type="entry name" value="protein AF-10 isoform X1"/>
    <property type="match status" value="1"/>
</dbReference>
<dbReference type="GO" id="GO:0031491">
    <property type="term" value="F:nucleosome binding"/>
    <property type="evidence" value="ECO:0007669"/>
    <property type="project" value="UniProtKB-ARBA"/>
</dbReference>
<protein>
    <submittedName>
        <fullName evidence="13">Uncharacterized protein</fullName>
    </submittedName>
</protein>
<dbReference type="PROSITE" id="PS50016">
    <property type="entry name" value="ZF_PHD_2"/>
    <property type="match status" value="2"/>
</dbReference>
<feature type="region of interest" description="Disordered" evidence="10">
    <location>
        <begin position="890"/>
        <end position="916"/>
    </location>
</feature>
<dbReference type="GO" id="GO:0008270">
    <property type="term" value="F:zinc ion binding"/>
    <property type="evidence" value="ECO:0007669"/>
    <property type="project" value="UniProtKB-KW"/>
</dbReference>
<evidence type="ECO:0000313" key="13">
    <source>
        <dbReference type="Ensembl" id="ENSMMOP00000005941.1"/>
    </source>
</evidence>
<dbReference type="STRING" id="94237.ENSMMOP00000005941"/>
<dbReference type="AlphaFoldDB" id="A0A3Q3VTH8"/>
<dbReference type="PROSITE" id="PS51805">
    <property type="entry name" value="EPHD"/>
    <property type="match status" value="1"/>
</dbReference>
<comment type="subcellular location">
    <subcellularLocation>
        <location evidence="1">Nucleus</location>
    </subcellularLocation>
</comment>
<dbReference type="InterPro" id="IPR050701">
    <property type="entry name" value="Histone_Mod_Regulator"/>
</dbReference>
<dbReference type="InterPro" id="IPR019786">
    <property type="entry name" value="Zinc_finger_PHD-type_CS"/>
</dbReference>
<feature type="compositionally biased region" description="Low complexity" evidence="10">
    <location>
        <begin position="890"/>
        <end position="912"/>
    </location>
</feature>
<feature type="region of interest" description="Disordered" evidence="10">
    <location>
        <begin position="715"/>
        <end position="744"/>
    </location>
</feature>
<keyword evidence="3" id="KW-0479">Metal-binding</keyword>
<keyword evidence="5 8" id="KW-0863">Zinc-finger</keyword>
<keyword evidence="4" id="KW-0677">Repeat</keyword>
<dbReference type="SUPFAM" id="SSF57903">
    <property type="entry name" value="FYVE/PHD zinc finger"/>
    <property type="match status" value="1"/>
</dbReference>
<name>A0A3Q3VTH8_MOLML</name>
<reference evidence="13" key="1">
    <citation type="submission" date="2025-08" db="UniProtKB">
        <authorList>
            <consortium name="Ensembl"/>
        </authorList>
    </citation>
    <scope>IDENTIFICATION</scope>
</reference>
<feature type="domain" description="PHD-type" evidence="11">
    <location>
        <begin position="172"/>
        <end position="235"/>
    </location>
</feature>
<dbReference type="InterPro" id="IPR049775">
    <property type="entry name" value="AF10_ePHD"/>
</dbReference>
<dbReference type="Pfam" id="PF13831">
    <property type="entry name" value="PHD_2"/>
    <property type="match status" value="1"/>
</dbReference>
<dbReference type="InterPro" id="IPR013083">
    <property type="entry name" value="Znf_RING/FYVE/PHD"/>
</dbReference>
<feature type="domain" description="PHD-type" evidence="11">
    <location>
        <begin position="23"/>
        <end position="75"/>
    </location>
</feature>
<feature type="region of interest" description="Disordered" evidence="10">
    <location>
        <begin position="510"/>
        <end position="636"/>
    </location>
</feature>
<dbReference type="SMART" id="SM00249">
    <property type="entry name" value="PHD"/>
    <property type="match status" value="2"/>
</dbReference>
<evidence type="ECO:0000256" key="4">
    <source>
        <dbReference type="ARBA" id="ARBA00022737"/>
    </source>
</evidence>
<keyword evidence="7" id="KW-0539">Nucleus</keyword>
<evidence type="ECO:0000259" key="12">
    <source>
        <dbReference type="PROSITE" id="PS51805"/>
    </source>
</evidence>
<evidence type="ECO:0000256" key="2">
    <source>
        <dbReference type="ARBA" id="ARBA00022553"/>
    </source>
</evidence>
<feature type="region of interest" description="Disordered" evidence="10">
    <location>
        <begin position="448"/>
        <end position="468"/>
    </location>
</feature>
<feature type="compositionally biased region" description="Basic residues" evidence="10">
    <location>
        <begin position="269"/>
        <end position="283"/>
    </location>
</feature>